<reference evidence="2 3" key="1">
    <citation type="submission" date="2016-01" db="EMBL/GenBank/DDBJ databases">
        <authorList>
            <person name="Regsiter A."/>
            <person name="william w."/>
        </authorList>
    </citation>
    <scope>NUCLEOTIDE SEQUENCE [LARGE SCALE GENOMIC DNA]</scope>
    <source>
        <strain evidence="2 3">CFBP 6927</strain>
    </source>
</reference>
<keyword evidence="3" id="KW-1185">Reference proteome</keyword>
<comment type="caution">
    <text evidence="2">The sequence shown here is derived from an EMBL/GenBank/DDBJ whole genome shotgun (WGS) entry which is preliminary data.</text>
</comment>
<dbReference type="Proteomes" id="UP000191812">
    <property type="component" value="Unassembled WGS sequence"/>
</dbReference>
<evidence type="ECO:0000313" key="2">
    <source>
        <dbReference type="EMBL" id="CUX57102.1"/>
    </source>
</evidence>
<accession>A0ABP2BMI0</accession>
<evidence type="ECO:0000256" key="1">
    <source>
        <dbReference type="SAM" id="MobiDB-lite"/>
    </source>
</evidence>
<proteinExistence type="predicted"/>
<name>A0ABP2BMI0_9HYPH</name>
<sequence length="77" mass="8474">MICSARGRSTPSATIVATADFSVFVFRAFSYSLRKLAQNGHNCGSVATKTPRFIHLQFTGNGAKSPHPTRREMRCAR</sequence>
<dbReference type="EMBL" id="FBWH01000040">
    <property type="protein sequence ID" value="CUX57102.1"/>
    <property type="molecule type" value="Genomic_DNA"/>
</dbReference>
<evidence type="ECO:0008006" key="4">
    <source>
        <dbReference type="Google" id="ProtNLM"/>
    </source>
</evidence>
<organism evidence="2 3">
    <name type="scientific">Agrobacterium genomosp. 13 str. CFBP 6927</name>
    <dbReference type="NCBI Taxonomy" id="1183428"/>
    <lineage>
        <taxon>Bacteria</taxon>
        <taxon>Pseudomonadati</taxon>
        <taxon>Pseudomonadota</taxon>
        <taxon>Alphaproteobacteria</taxon>
        <taxon>Hyphomicrobiales</taxon>
        <taxon>Rhizobiaceae</taxon>
        <taxon>Rhizobium/Agrobacterium group</taxon>
        <taxon>Agrobacterium</taxon>
        <taxon>Agrobacterium tumefaciens complex</taxon>
    </lineage>
</organism>
<protein>
    <recommendedName>
        <fullName evidence="4">Secreted protein</fullName>
    </recommendedName>
</protein>
<gene>
    <name evidence="2" type="ORF">AGR13a_Lc140036</name>
</gene>
<feature type="region of interest" description="Disordered" evidence="1">
    <location>
        <begin position="58"/>
        <end position="77"/>
    </location>
</feature>
<evidence type="ECO:0000313" key="3">
    <source>
        <dbReference type="Proteomes" id="UP000191812"/>
    </source>
</evidence>